<reference evidence="9 10" key="1">
    <citation type="submission" date="2022-05" db="EMBL/GenBank/DDBJ databases">
        <authorList>
            <consortium name="Genoscope - CEA"/>
            <person name="William W."/>
        </authorList>
    </citation>
    <scope>NUCLEOTIDE SEQUENCE [LARGE SCALE GENOMIC DNA]</scope>
</reference>
<sequence length="179" mass="20402">MTSQPVLGDTQERGSRDNNEFFKASSTFESRRFLPELDMKSQPTQEDFQDDRDPRGNNDYIQVAYSDVICEPPAAHSPQCSYQFTKAVYANTSNLTYTILTLLFGGPLSFIYGLSCGVISFFLIWLLTPFVRLWFISFGLAGKLWLSIVKSFYNPLFESFGRFFSNVNVTFRSGTIQNV</sequence>
<accession>A0ABN8P2C1</accession>
<feature type="transmembrane region" description="Helical" evidence="8">
    <location>
        <begin position="99"/>
        <end position="127"/>
    </location>
</feature>
<dbReference type="Pfam" id="PF01146">
    <property type="entry name" value="Caveolin"/>
    <property type="match status" value="1"/>
</dbReference>
<proteinExistence type="inferred from homology"/>
<keyword evidence="5 6" id="KW-0472">Membrane</keyword>
<evidence type="ECO:0000256" key="5">
    <source>
        <dbReference type="ARBA" id="ARBA00023136"/>
    </source>
</evidence>
<keyword evidence="8" id="KW-1133">Transmembrane helix</keyword>
<organism evidence="9 10">
    <name type="scientific">Porites lobata</name>
    <dbReference type="NCBI Taxonomy" id="104759"/>
    <lineage>
        <taxon>Eukaryota</taxon>
        <taxon>Metazoa</taxon>
        <taxon>Cnidaria</taxon>
        <taxon>Anthozoa</taxon>
        <taxon>Hexacorallia</taxon>
        <taxon>Scleractinia</taxon>
        <taxon>Fungiina</taxon>
        <taxon>Poritidae</taxon>
        <taxon>Porites</taxon>
    </lineage>
</organism>
<feature type="region of interest" description="Disordered" evidence="7">
    <location>
        <begin position="1"/>
        <end position="21"/>
    </location>
</feature>
<name>A0ABN8P2C1_9CNID</name>
<comment type="similarity">
    <text evidence="2 6">Belongs to the caveolin family.</text>
</comment>
<comment type="function">
    <text evidence="6">May act as a scaffolding protein within caveolar membranes. Interacts directly with G-protein alpha subunits and can functionally regulate their activity.</text>
</comment>
<keyword evidence="8" id="KW-0812">Transmembrane</keyword>
<dbReference type="PANTHER" id="PTHR10844">
    <property type="entry name" value="CAVEOLIN"/>
    <property type="match status" value="1"/>
</dbReference>
<evidence type="ECO:0000256" key="1">
    <source>
        <dbReference type="ARBA" id="ARBA00004202"/>
    </source>
</evidence>
<evidence type="ECO:0000256" key="7">
    <source>
        <dbReference type="SAM" id="MobiDB-lite"/>
    </source>
</evidence>
<evidence type="ECO:0000256" key="8">
    <source>
        <dbReference type="SAM" id="Phobius"/>
    </source>
</evidence>
<dbReference type="PANTHER" id="PTHR10844:SF19">
    <property type="entry name" value="CAVEOLIN-2"/>
    <property type="match status" value="1"/>
</dbReference>
<feature type="compositionally biased region" description="Basic and acidic residues" evidence="7">
    <location>
        <begin position="10"/>
        <end position="20"/>
    </location>
</feature>
<evidence type="ECO:0000256" key="6">
    <source>
        <dbReference type="RuleBase" id="RU000680"/>
    </source>
</evidence>
<dbReference type="InterPro" id="IPR001612">
    <property type="entry name" value="Caveolin"/>
</dbReference>
<evidence type="ECO:0000313" key="9">
    <source>
        <dbReference type="EMBL" id="CAH3131290.1"/>
    </source>
</evidence>
<evidence type="ECO:0000256" key="2">
    <source>
        <dbReference type="ARBA" id="ARBA00010988"/>
    </source>
</evidence>
<comment type="subcellular location">
    <subcellularLocation>
        <location evidence="1 6">Cell membrane</location>
        <topology evidence="1 6">Peripheral membrane protein</topology>
    </subcellularLocation>
    <subcellularLocation>
        <location evidence="6">Golgi apparatus membrane</location>
        <topology evidence="6">Peripheral membrane protein</topology>
    </subcellularLocation>
    <subcellularLocation>
        <location evidence="6">Membrane</location>
        <location evidence="6">Caveola</location>
        <topology evidence="6">Peripheral membrane protein</topology>
    </subcellularLocation>
</comment>
<dbReference type="Proteomes" id="UP001159405">
    <property type="component" value="Unassembled WGS sequence"/>
</dbReference>
<keyword evidence="4 6" id="KW-0333">Golgi apparatus</keyword>
<keyword evidence="3 6" id="KW-1003">Cell membrane</keyword>
<feature type="transmembrane region" description="Helical" evidence="8">
    <location>
        <begin position="133"/>
        <end position="153"/>
    </location>
</feature>
<comment type="caution">
    <text evidence="9">The sequence shown here is derived from an EMBL/GenBank/DDBJ whole genome shotgun (WGS) entry which is preliminary data.</text>
</comment>
<feature type="region of interest" description="Disordered" evidence="7">
    <location>
        <begin position="37"/>
        <end position="56"/>
    </location>
</feature>
<gene>
    <name evidence="9" type="ORF">PLOB_00035046</name>
</gene>
<dbReference type="EMBL" id="CALNXK010000049">
    <property type="protein sequence ID" value="CAH3131290.1"/>
    <property type="molecule type" value="Genomic_DNA"/>
</dbReference>
<evidence type="ECO:0000256" key="3">
    <source>
        <dbReference type="ARBA" id="ARBA00022475"/>
    </source>
</evidence>
<evidence type="ECO:0000256" key="4">
    <source>
        <dbReference type="ARBA" id="ARBA00023034"/>
    </source>
</evidence>
<keyword evidence="10" id="KW-1185">Reference proteome</keyword>
<protein>
    <recommendedName>
        <fullName evidence="6">Caveolin</fullName>
    </recommendedName>
</protein>
<evidence type="ECO:0000313" key="10">
    <source>
        <dbReference type="Proteomes" id="UP001159405"/>
    </source>
</evidence>